<dbReference type="PANTHER" id="PTHR13164">
    <property type="entry name" value="CALICYLIN BINDING PROTEIN"/>
    <property type="match status" value="1"/>
</dbReference>
<reference evidence="2 3" key="1">
    <citation type="submission" date="2016-11" db="EMBL/GenBank/DDBJ databases">
        <title>The macronuclear genome of Stentor coeruleus: a giant cell with tiny introns.</title>
        <authorList>
            <person name="Slabodnick M."/>
            <person name="Ruby J.G."/>
            <person name="Reiff S.B."/>
            <person name="Swart E.C."/>
            <person name="Gosai S."/>
            <person name="Prabakaran S."/>
            <person name="Witkowska E."/>
            <person name="Larue G.E."/>
            <person name="Fisher S."/>
            <person name="Freeman R.M."/>
            <person name="Gunawardena J."/>
            <person name="Chu W."/>
            <person name="Stover N.A."/>
            <person name="Gregory B.D."/>
            <person name="Nowacki M."/>
            <person name="Derisi J."/>
            <person name="Roy S.W."/>
            <person name="Marshall W.F."/>
            <person name="Sood P."/>
        </authorList>
    </citation>
    <scope>NUCLEOTIDE SEQUENCE [LARGE SCALE GENOMIC DNA]</scope>
    <source>
        <strain evidence="2">WM001</strain>
    </source>
</reference>
<dbReference type="InterPro" id="IPR008978">
    <property type="entry name" value="HSP20-like_chaperone"/>
</dbReference>
<dbReference type="PROSITE" id="PS51203">
    <property type="entry name" value="CS"/>
    <property type="match status" value="1"/>
</dbReference>
<protein>
    <recommendedName>
        <fullName evidence="1">CS domain-containing protein</fullName>
    </recommendedName>
</protein>
<sequence>MKLYAHHAGKVLPITLPDGQTISNLCQRLSDILSYQSVKVSKFPGGKEIQSEISISTFFDNMDDVWIIKTEEVKKETVLHLPAPQALQYTSLTKYSFYEYDSNWVRVEVPFEGIGKHDKGKISCKFDENSFVLSIHDYKGKNYQFSVLRLQCKINPEPCRYSVLSEKIRISLKKVKETDNWFSLFKTKTVGGDD</sequence>
<dbReference type="Proteomes" id="UP000187209">
    <property type="component" value="Unassembled WGS sequence"/>
</dbReference>
<feature type="domain" description="CS" evidence="1">
    <location>
        <begin position="90"/>
        <end position="185"/>
    </location>
</feature>
<dbReference type="GO" id="GO:0005634">
    <property type="term" value="C:nucleus"/>
    <property type="evidence" value="ECO:0007669"/>
    <property type="project" value="TreeGrafter"/>
</dbReference>
<dbReference type="InterPro" id="IPR052289">
    <property type="entry name" value="Calcyclin-binding_UBL-bridge"/>
</dbReference>
<dbReference type="CDD" id="cd06468">
    <property type="entry name" value="p23_CacyBP"/>
    <property type="match status" value="1"/>
</dbReference>
<dbReference type="InterPro" id="IPR007052">
    <property type="entry name" value="CS_dom"/>
</dbReference>
<dbReference type="AlphaFoldDB" id="A0A1R2C4G4"/>
<name>A0A1R2C4G4_9CILI</name>
<dbReference type="SUPFAM" id="SSF49764">
    <property type="entry name" value="HSP20-like chaperones"/>
    <property type="match status" value="1"/>
</dbReference>
<evidence type="ECO:0000259" key="1">
    <source>
        <dbReference type="PROSITE" id="PS51203"/>
    </source>
</evidence>
<dbReference type="Gene3D" id="2.60.40.790">
    <property type="match status" value="1"/>
</dbReference>
<evidence type="ECO:0000313" key="2">
    <source>
        <dbReference type="EMBL" id="OMJ83870.1"/>
    </source>
</evidence>
<dbReference type="InterPro" id="IPR037893">
    <property type="entry name" value="CS_CacyBP"/>
</dbReference>
<dbReference type="GO" id="GO:0044548">
    <property type="term" value="F:S100 protein binding"/>
    <property type="evidence" value="ECO:0007669"/>
    <property type="project" value="InterPro"/>
</dbReference>
<dbReference type="GO" id="GO:0015631">
    <property type="term" value="F:tubulin binding"/>
    <property type="evidence" value="ECO:0007669"/>
    <property type="project" value="InterPro"/>
</dbReference>
<proteinExistence type="predicted"/>
<gene>
    <name evidence="2" type="ORF">SteCoe_15096</name>
</gene>
<dbReference type="OrthoDB" id="310229at2759"/>
<comment type="caution">
    <text evidence="2">The sequence shown here is derived from an EMBL/GenBank/DDBJ whole genome shotgun (WGS) entry which is preliminary data.</text>
</comment>
<accession>A0A1R2C4G4</accession>
<keyword evidence="3" id="KW-1185">Reference proteome</keyword>
<dbReference type="Pfam" id="PF04969">
    <property type="entry name" value="CS"/>
    <property type="match status" value="1"/>
</dbReference>
<organism evidence="2 3">
    <name type="scientific">Stentor coeruleus</name>
    <dbReference type="NCBI Taxonomy" id="5963"/>
    <lineage>
        <taxon>Eukaryota</taxon>
        <taxon>Sar</taxon>
        <taxon>Alveolata</taxon>
        <taxon>Ciliophora</taxon>
        <taxon>Postciliodesmatophora</taxon>
        <taxon>Heterotrichea</taxon>
        <taxon>Heterotrichida</taxon>
        <taxon>Stentoridae</taxon>
        <taxon>Stentor</taxon>
    </lineage>
</organism>
<dbReference type="EMBL" id="MPUH01000288">
    <property type="protein sequence ID" value="OMJ83870.1"/>
    <property type="molecule type" value="Genomic_DNA"/>
</dbReference>
<dbReference type="PANTHER" id="PTHR13164:SF3">
    <property type="entry name" value="CALCYCLIN-BINDING PROTEIN"/>
    <property type="match status" value="1"/>
</dbReference>
<dbReference type="GO" id="GO:0031625">
    <property type="term" value="F:ubiquitin protein ligase binding"/>
    <property type="evidence" value="ECO:0007669"/>
    <property type="project" value="InterPro"/>
</dbReference>
<evidence type="ECO:0000313" key="3">
    <source>
        <dbReference type="Proteomes" id="UP000187209"/>
    </source>
</evidence>